<feature type="region of interest" description="Disordered" evidence="1">
    <location>
        <begin position="373"/>
        <end position="403"/>
    </location>
</feature>
<dbReference type="EMBL" id="CAJPDS010000001">
    <property type="protein sequence ID" value="CAF9902967.1"/>
    <property type="molecule type" value="Genomic_DNA"/>
</dbReference>
<comment type="caution">
    <text evidence="2">The sequence shown here is derived from an EMBL/GenBank/DDBJ whole genome shotgun (WGS) entry which is preliminary data.</text>
</comment>
<evidence type="ECO:0000313" key="3">
    <source>
        <dbReference type="Proteomes" id="UP000664521"/>
    </source>
</evidence>
<evidence type="ECO:0008006" key="4">
    <source>
        <dbReference type="Google" id="ProtNLM"/>
    </source>
</evidence>
<sequence>MELAGFEAALMEANAMVLADWRKRWPFLEQQQMDVNFVLIRDIPKLKYHSEPLRFVSEPGISQKEYERRVLASTIDPANDENEMITIACPDHPDGTALVFQVYKSILMRAPTFKRFFRSEHYLPGCEMHFTFMLDPGACVKIAMFYLTKGADIFDKRCLDISVDAYTDKLDRLQVLVRLYLLATSLELPVLANMAFEGLLDRERPMPAGYTISLASLIFSPKIGFDRRMRLWCMKHLAYYVQHLKNMPHWTTLLPSLDQDFRTHWDDLTSATNPRFSWPVDETKLPKEVEVEEPDSDEEIIQQLVRDTSMPGFDMHRPYSETTAHQKRNSDEEWERRKSELIGHYGGETEAAAPEPVTPLPRSQSLRKAFSQLLFSPTKTRDGGKGKEREGESGGGMTWADRYTGQTSPEVAKAVAVLGMNEIGGRIIAHAKPRRVSRILFKMAHL</sequence>
<protein>
    <recommendedName>
        <fullName evidence="4">BTB domain-containing protein</fullName>
    </recommendedName>
</protein>
<organism evidence="2 3">
    <name type="scientific">Heterodermia speciosa</name>
    <dbReference type="NCBI Taxonomy" id="116794"/>
    <lineage>
        <taxon>Eukaryota</taxon>
        <taxon>Fungi</taxon>
        <taxon>Dikarya</taxon>
        <taxon>Ascomycota</taxon>
        <taxon>Pezizomycotina</taxon>
        <taxon>Lecanoromycetes</taxon>
        <taxon>OSLEUM clade</taxon>
        <taxon>Lecanoromycetidae</taxon>
        <taxon>Caliciales</taxon>
        <taxon>Physciaceae</taxon>
        <taxon>Heterodermia</taxon>
    </lineage>
</organism>
<dbReference type="Proteomes" id="UP000664521">
    <property type="component" value="Unassembled WGS sequence"/>
</dbReference>
<feature type="compositionally biased region" description="Basic and acidic residues" evidence="1">
    <location>
        <begin position="328"/>
        <end position="337"/>
    </location>
</feature>
<name>A0A8H3ECM8_9LECA</name>
<feature type="region of interest" description="Disordered" evidence="1">
    <location>
        <begin position="306"/>
        <end position="337"/>
    </location>
</feature>
<evidence type="ECO:0000313" key="2">
    <source>
        <dbReference type="EMBL" id="CAF9902967.1"/>
    </source>
</evidence>
<gene>
    <name evidence="2" type="ORF">HETSPECPRED_000072</name>
</gene>
<dbReference type="OrthoDB" id="2310150at2759"/>
<dbReference type="AlphaFoldDB" id="A0A8H3ECM8"/>
<evidence type="ECO:0000256" key="1">
    <source>
        <dbReference type="SAM" id="MobiDB-lite"/>
    </source>
</evidence>
<reference evidence="2" key="1">
    <citation type="submission" date="2021-03" db="EMBL/GenBank/DDBJ databases">
        <authorList>
            <person name="Tagirdzhanova G."/>
        </authorList>
    </citation>
    <scope>NUCLEOTIDE SEQUENCE</scope>
</reference>
<accession>A0A8H3ECM8</accession>
<feature type="compositionally biased region" description="Basic and acidic residues" evidence="1">
    <location>
        <begin position="379"/>
        <end position="392"/>
    </location>
</feature>
<keyword evidence="3" id="KW-1185">Reference proteome</keyword>
<proteinExistence type="predicted"/>